<keyword evidence="2" id="KW-1003">Cell membrane</keyword>
<feature type="transmembrane region" description="Helical" evidence="7">
    <location>
        <begin position="399"/>
        <end position="418"/>
    </location>
</feature>
<evidence type="ECO:0000256" key="5">
    <source>
        <dbReference type="ARBA" id="ARBA00023136"/>
    </source>
</evidence>
<feature type="transmembrane region" description="Helical" evidence="7">
    <location>
        <begin position="171"/>
        <end position="197"/>
    </location>
</feature>
<keyword evidence="5 7" id="KW-0472">Membrane</keyword>
<dbReference type="KEGG" id="cox:E0W60_21545"/>
<proteinExistence type="predicted"/>
<feature type="transmembrane region" description="Helical" evidence="7">
    <location>
        <begin position="203"/>
        <end position="224"/>
    </location>
</feature>
<dbReference type="OrthoDB" id="9788453at2"/>
<dbReference type="InterPro" id="IPR036259">
    <property type="entry name" value="MFS_trans_sf"/>
</dbReference>
<name>A0A4P7LGV5_9BURK</name>
<gene>
    <name evidence="9" type="ORF">E0W60_21545</name>
</gene>
<evidence type="ECO:0000256" key="3">
    <source>
        <dbReference type="ARBA" id="ARBA00022692"/>
    </source>
</evidence>
<dbReference type="PROSITE" id="PS50850">
    <property type="entry name" value="MFS"/>
    <property type="match status" value="1"/>
</dbReference>
<evidence type="ECO:0000313" key="9">
    <source>
        <dbReference type="EMBL" id="QBY53649.1"/>
    </source>
</evidence>
<feature type="transmembrane region" description="Helical" evidence="7">
    <location>
        <begin position="146"/>
        <end position="164"/>
    </location>
</feature>
<feature type="domain" description="Major facilitator superfamily (MFS) profile" evidence="8">
    <location>
        <begin position="47"/>
        <end position="424"/>
    </location>
</feature>
<feature type="transmembrane region" description="Helical" evidence="7">
    <location>
        <begin position="332"/>
        <end position="351"/>
    </location>
</feature>
<keyword evidence="3 7" id="KW-0812">Transmembrane</keyword>
<reference evidence="9 10" key="1">
    <citation type="submission" date="2019-03" db="EMBL/GenBank/DDBJ databases">
        <title>Efficiently degradation of phenoxyalkanoic acid herbicides by Cupriavidus oxalaticus strain X32.</title>
        <authorList>
            <person name="Sheng X."/>
        </authorList>
    </citation>
    <scope>NUCLEOTIDE SEQUENCE [LARGE SCALE GENOMIC DNA]</scope>
    <source>
        <strain evidence="9 10">X32</strain>
    </source>
</reference>
<feature type="transmembrane region" description="Helical" evidence="7">
    <location>
        <begin position="113"/>
        <end position="134"/>
    </location>
</feature>
<keyword evidence="4 7" id="KW-1133">Transmembrane helix</keyword>
<dbReference type="AlphaFoldDB" id="A0A4P7LGV5"/>
<dbReference type="GO" id="GO:0022857">
    <property type="term" value="F:transmembrane transporter activity"/>
    <property type="evidence" value="ECO:0007669"/>
    <property type="project" value="InterPro"/>
</dbReference>
<dbReference type="PANTHER" id="PTHR43124">
    <property type="entry name" value="PURINE EFFLUX PUMP PBUE"/>
    <property type="match status" value="1"/>
</dbReference>
<dbReference type="InterPro" id="IPR050189">
    <property type="entry name" value="MFS_Efflux_Transporters"/>
</dbReference>
<dbReference type="Gene3D" id="1.20.1250.20">
    <property type="entry name" value="MFS general substrate transporter like domains"/>
    <property type="match status" value="1"/>
</dbReference>
<evidence type="ECO:0000256" key="2">
    <source>
        <dbReference type="ARBA" id="ARBA00022475"/>
    </source>
</evidence>
<protein>
    <submittedName>
        <fullName evidence="9">MFS transporter</fullName>
    </submittedName>
</protein>
<evidence type="ECO:0000256" key="6">
    <source>
        <dbReference type="SAM" id="MobiDB-lite"/>
    </source>
</evidence>
<feature type="transmembrane region" description="Helical" evidence="7">
    <location>
        <begin position="277"/>
        <end position="298"/>
    </location>
</feature>
<feature type="transmembrane region" description="Helical" evidence="7">
    <location>
        <begin position="372"/>
        <end position="393"/>
    </location>
</feature>
<feature type="transmembrane region" description="Helical" evidence="7">
    <location>
        <begin position="89"/>
        <end position="106"/>
    </location>
</feature>
<feature type="transmembrane region" description="Helical" evidence="7">
    <location>
        <begin position="305"/>
        <end position="326"/>
    </location>
</feature>
<evidence type="ECO:0000259" key="8">
    <source>
        <dbReference type="PROSITE" id="PS50850"/>
    </source>
</evidence>
<dbReference type="InterPro" id="IPR020846">
    <property type="entry name" value="MFS_dom"/>
</dbReference>
<dbReference type="GO" id="GO:0005886">
    <property type="term" value="C:plasma membrane"/>
    <property type="evidence" value="ECO:0007669"/>
    <property type="project" value="UniProtKB-SubCell"/>
</dbReference>
<comment type="subcellular location">
    <subcellularLocation>
        <location evidence="1">Cell membrane</location>
        <topology evidence="1">Multi-pass membrane protein</topology>
    </subcellularLocation>
</comment>
<sequence length="429" mass="43745">MAAPHAHAAADAVRGVPPSGPSRDASTPNLSDHPAKARRPASSGRLALLALGVGSFAIGTGEFVIMGLLPDAARDLAISIPEAGHLISAYALGVVIGAPLLAVLGARWPRRNLLVALMAVFAAGNLASAMAPAYLSMLVARLLTGFPHGTYFGVAALVAAGLVPRERRAQAVGLVMLGLTSATLVGVPIAATVGTWLGWRSAFVIVGALGALTALLVWRCVPFVPADRHASPLRELSALRRKQVWLTLGIGAIGFGGMFSVFSYIKPTMLELAHMPAAGIPVVLALFGVGMVVGNLAGARLADKALMPTIGGVLVWTALVLGAFTFTAPHAWLAAANVLLVGTVVALGPALQIRLMDVAGDAQALAAALNHSAFNMANALGAWLGGVTIAAGYGWTSTGWVGLLLALGGLAIYAWSVLDMDRRGATATA</sequence>
<feature type="transmembrane region" description="Helical" evidence="7">
    <location>
        <begin position="244"/>
        <end position="265"/>
    </location>
</feature>
<dbReference type="CDD" id="cd17324">
    <property type="entry name" value="MFS_NepI_like"/>
    <property type="match status" value="1"/>
</dbReference>
<dbReference type="STRING" id="1349762.GCA_001592245_01678"/>
<dbReference type="Proteomes" id="UP000295294">
    <property type="component" value="Chromosome 2"/>
</dbReference>
<organism evidence="9 10">
    <name type="scientific">Cupriavidus oxalaticus</name>
    <dbReference type="NCBI Taxonomy" id="96344"/>
    <lineage>
        <taxon>Bacteria</taxon>
        <taxon>Pseudomonadati</taxon>
        <taxon>Pseudomonadota</taxon>
        <taxon>Betaproteobacteria</taxon>
        <taxon>Burkholderiales</taxon>
        <taxon>Burkholderiaceae</taxon>
        <taxon>Cupriavidus</taxon>
    </lineage>
</organism>
<accession>A0A4P7LGV5</accession>
<evidence type="ECO:0000313" key="10">
    <source>
        <dbReference type="Proteomes" id="UP000295294"/>
    </source>
</evidence>
<dbReference type="RefSeq" id="WP_133096113.1">
    <property type="nucleotide sequence ID" value="NZ_CP038635.1"/>
</dbReference>
<dbReference type="EMBL" id="CP038635">
    <property type="protein sequence ID" value="QBY53649.1"/>
    <property type="molecule type" value="Genomic_DNA"/>
</dbReference>
<dbReference type="PANTHER" id="PTHR43124:SF3">
    <property type="entry name" value="CHLORAMPHENICOL EFFLUX PUMP RV0191"/>
    <property type="match status" value="1"/>
</dbReference>
<feature type="compositionally biased region" description="Low complexity" evidence="6">
    <location>
        <begin position="1"/>
        <end position="12"/>
    </location>
</feature>
<evidence type="ECO:0000256" key="7">
    <source>
        <dbReference type="SAM" id="Phobius"/>
    </source>
</evidence>
<feature type="region of interest" description="Disordered" evidence="6">
    <location>
        <begin position="1"/>
        <end position="39"/>
    </location>
</feature>
<dbReference type="InterPro" id="IPR011701">
    <property type="entry name" value="MFS"/>
</dbReference>
<dbReference type="SUPFAM" id="SSF103473">
    <property type="entry name" value="MFS general substrate transporter"/>
    <property type="match status" value="1"/>
</dbReference>
<feature type="transmembrane region" description="Helical" evidence="7">
    <location>
        <begin position="46"/>
        <end position="69"/>
    </location>
</feature>
<evidence type="ECO:0000256" key="1">
    <source>
        <dbReference type="ARBA" id="ARBA00004651"/>
    </source>
</evidence>
<evidence type="ECO:0000256" key="4">
    <source>
        <dbReference type="ARBA" id="ARBA00022989"/>
    </source>
</evidence>
<dbReference type="Pfam" id="PF07690">
    <property type="entry name" value="MFS_1"/>
    <property type="match status" value="1"/>
</dbReference>